<dbReference type="VEuPathDB" id="FungiDB:BO97DRAFT_404813"/>
<dbReference type="STRING" id="1450537.A0A395I0T7"/>
<dbReference type="EMBL" id="KZ824278">
    <property type="protein sequence ID" value="RAL13680.1"/>
    <property type="molecule type" value="Genomic_DNA"/>
</dbReference>
<evidence type="ECO:0000313" key="3">
    <source>
        <dbReference type="Proteomes" id="UP000248961"/>
    </source>
</evidence>
<accession>A0A395I0T7</accession>
<name>A0A395I0T7_ASPHC</name>
<feature type="compositionally biased region" description="Polar residues" evidence="1">
    <location>
        <begin position="313"/>
        <end position="326"/>
    </location>
</feature>
<feature type="region of interest" description="Disordered" evidence="1">
    <location>
        <begin position="181"/>
        <end position="224"/>
    </location>
</feature>
<evidence type="ECO:0008006" key="4">
    <source>
        <dbReference type="Google" id="ProtNLM"/>
    </source>
</evidence>
<organism evidence="2 3">
    <name type="scientific">Aspergillus homomorphus (strain CBS 101889)</name>
    <dbReference type="NCBI Taxonomy" id="1450537"/>
    <lineage>
        <taxon>Eukaryota</taxon>
        <taxon>Fungi</taxon>
        <taxon>Dikarya</taxon>
        <taxon>Ascomycota</taxon>
        <taxon>Pezizomycotina</taxon>
        <taxon>Eurotiomycetes</taxon>
        <taxon>Eurotiomycetidae</taxon>
        <taxon>Eurotiales</taxon>
        <taxon>Aspergillaceae</taxon>
        <taxon>Aspergillus</taxon>
        <taxon>Aspergillus subgen. Circumdati</taxon>
    </lineage>
</organism>
<proteinExistence type="predicted"/>
<evidence type="ECO:0000313" key="2">
    <source>
        <dbReference type="EMBL" id="RAL13680.1"/>
    </source>
</evidence>
<feature type="region of interest" description="Disordered" evidence="1">
    <location>
        <begin position="246"/>
        <end position="439"/>
    </location>
</feature>
<reference evidence="2 3" key="1">
    <citation type="submission" date="2018-02" db="EMBL/GenBank/DDBJ databases">
        <title>The genomes of Aspergillus section Nigri reveals drivers in fungal speciation.</title>
        <authorList>
            <consortium name="DOE Joint Genome Institute"/>
            <person name="Vesth T.C."/>
            <person name="Nybo J."/>
            <person name="Theobald S."/>
            <person name="Brandl J."/>
            <person name="Frisvad J.C."/>
            <person name="Nielsen K.F."/>
            <person name="Lyhne E.K."/>
            <person name="Kogle M.E."/>
            <person name="Kuo A."/>
            <person name="Riley R."/>
            <person name="Clum A."/>
            <person name="Nolan M."/>
            <person name="Lipzen A."/>
            <person name="Salamov A."/>
            <person name="Henrissat B."/>
            <person name="Wiebenga A."/>
            <person name="De vries R.P."/>
            <person name="Grigoriev I.V."/>
            <person name="Mortensen U.H."/>
            <person name="Andersen M.R."/>
            <person name="Baker S.E."/>
        </authorList>
    </citation>
    <scope>NUCLEOTIDE SEQUENCE [LARGE SCALE GENOMIC DNA]</scope>
    <source>
        <strain evidence="2 3">CBS 101889</strain>
    </source>
</reference>
<feature type="compositionally biased region" description="Polar residues" evidence="1">
    <location>
        <begin position="215"/>
        <end position="224"/>
    </location>
</feature>
<keyword evidence="3" id="KW-1185">Reference proteome</keyword>
<sequence>MGYLKAASEFRAVKWSRHLAGPYPTALHPVSSRLLISSSKHRQLWGCAYHQRYSQDSGKRHFYEHQRFCSPQVRSRPSRQFRPQPTIFDDHRPWWSQPSNLPPKTNNNLSENSTPFDNVWEKEADRTRRKMDHIKREIEKDPFGALFGRRLEPLKSFEKFDDTFTSLCRSIFGLVTKPASPANAKVRPTTAAATPRETPDMMKRSSSTDLKDTSGSDVPSAKANTTRYEFDPISGRMVSKEAKNADAAEMTGGGNIPLGPEAKPTFGQETTGYMSPVHLKPNDSSAPEIPTQMKSDEGLVEKIGPTKNEESQDISSLVDASTTKSESTGRLRPSEGGSSDSPEATYPSERVELESAQHRALSESPENDSIKPLLRHDAQEQVLQSRSHSDGCDPALGLNDSSVSDRINSSDPAKLDQSIDNSTKLQNASREQEEDLESLSASGIRASYLKMDADMKTQALQDSNELGDMSDTVKRHQLEESVKIGTAQSQKAPDEASPSTLDGLEALNSQASALKAVNTSSSLASDEVPFAAQPPGPTPLIAQGIPSQGLVETYRVLAFDPITLRVTEAETSSSFHAPEEPLHPTEILSRLNNPARFLPYFERLNNDGFEIVSGGGDILVFKKIRDSRKVTSEEGHDEVTASATVANKPAPLSSFASNDGNLKSNTVLAQTQNAKASRGEHASQERKSARILRRMLLGGVATAGTCYAVGVVTEYFRTGGEDGRGVDGFTAFESDRRRRE</sequence>
<dbReference type="Proteomes" id="UP000248961">
    <property type="component" value="Unassembled WGS sequence"/>
</dbReference>
<dbReference type="AlphaFoldDB" id="A0A395I0T7"/>
<feature type="compositionally biased region" description="Basic and acidic residues" evidence="1">
    <location>
        <begin position="349"/>
        <end position="361"/>
    </location>
</feature>
<dbReference type="OrthoDB" id="3946750at2759"/>
<evidence type="ECO:0000256" key="1">
    <source>
        <dbReference type="SAM" id="MobiDB-lite"/>
    </source>
</evidence>
<feature type="compositionally biased region" description="Polar residues" evidence="1">
    <location>
        <begin position="418"/>
        <end position="429"/>
    </location>
</feature>
<feature type="compositionally biased region" description="Polar residues" evidence="1">
    <location>
        <begin position="96"/>
        <end position="115"/>
    </location>
</feature>
<feature type="compositionally biased region" description="Low complexity" evidence="1">
    <location>
        <begin position="187"/>
        <end position="196"/>
    </location>
</feature>
<feature type="region of interest" description="Disordered" evidence="1">
    <location>
        <begin position="483"/>
        <end position="502"/>
    </location>
</feature>
<dbReference type="RefSeq" id="XP_025552834.1">
    <property type="nucleotide sequence ID" value="XM_025695039.1"/>
</dbReference>
<gene>
    <name evidence="2" type="ORF">BO97DRAFT_404813</name>
</gene>
<protein>
    <recommendedName>
        <fullName evidence="4">Serine-threonine rich protein</fullName>
    </recommendedName>
</protein>
<dbReference type="GeneID" id="37199328"/>
<feature type="region of interest" description="Disordered" evidence="1">
    <location>
        <begin position="92"/>
        <end position="115"/>
    </location>
</feature>
<feature type="compositionally biased region" description="Polar residues" evidence="1">
    <location>
        <begin position="399"/>
        <end position="411"/>
    </location>
</feature>